<evidence type="ECO:0000313" key="4">
    <source>
        <dbReference type="Proteomes" id="UP000192731"/>
    </source>
</evidence>
<organism evidence="3 4">
    <name type="scientific">Desulfonispora thiosulfatigenes DSM 11270</name>
    <dbReference type="NCBI Taxonomy" id="656914"/>
    <lineage>
        <taxon>Bacteria</taxon>
        <taxon>Bacillati</taxon>
        <taxon>Bacillota</taxon>
        <taxon>Clostridia</taxon>
        <taxon>Eubacteriales</taxon>
        <taxon>Peptococcaceae</taxon>
        <taxon>Desulfonispora</taxon>
    </lineage>
</organism>
<gene>
    <name evidence="3" type="ORF">SAMN00017405_1867</name>
</gene>
<keyword evidence="4" id="KW-1185">Reference proteome</keyword>
<dbReference type="InterPro" id="IPR016047">
    <property type="entry name" value="M23ase_b-sheet_dom"/>
</dbReference>
<dbReference type="GO" id="GO:0004222">
    <property type="term" value="F:metalloendopeptidase activity"/>
    <property type="evidence" value="ECO:0007669"/>
    <property type="project" value="TreeGrafter"/>
</dbReference>
<feature type="compositionally biased region" description="Basic and acidic residues" evidence="1">
    <location>
        <begin position="30"/>
        <end position="47"/>
    </location>
</feature>
<dbReference type="Proteomes" id="UP000192731">
    <property type="component" value="Unassembled WGS sequence"/>
</dbReference>
<dbReference type="PANTHER" id="PTHR21666">
    <property type="entry name" value="PEPTIDASE-RELATED"/>
    <property type="match status" value="1"/>
</dbReference>
<evidence type="ECO:0000259" key="2">
    <source>
        <dbReference type="Pfam" id="PF01551"/>
    </source>
</evidence>
<dbReference type="InterPro" id="IPR011055">
    <property type="entry name" value="Dup_hybrid_motif"/>
</dbReference>
<dbReference type="STRING" id="656914.SAMN00017405_1867"/>
<dbReference type="OrthoDB" id="1786111at2"/>
<sequence length="202" mass="22100">MQLHKKTSSNQNSPKKEVTEGNGASTNKVSPKENQKIEAIKIEHEQEATSVAAQPKKQTPKKAEPKVDNVKSSKLIQPVAGKISAPFGLAFSQFYQDYRLHSGIDIKVKSGTSVKAALHGTILEINKSNQDNITITIDHGQGLVTTYAHLGKSKVEKGDLVQQGQTIGIIDNPGLTEEGQGSHLHFEVRENKKLVNPEEYLK</sequence>
<dbReference type="Pfam" id="PF01551">
    <property type="entry name" value="Peptidase_M23"/>
    <property type="match status" value="1"/>
</dbReference>
<evidence type="ECO:0000313" key="3">
    <source>
        <dbReference type="EMBL" id="SMB88240.1"/>
    </source>
</evidence>
<dbReference type="AlphaFoldDB" id="A0A1W1V4Z1"/>
<name>A0A1W1V4Z1_DESTI</name>
<dbReference type="EMBL" id="FWWT01000015">
    <property type="protein sequence ID" value="SMB88240.1"/>
    <property type="molecule type" value="Genomic_DNA"/>
</dbReference>
<feature type="region of interest" description="Disordered" evidence="1">
    <location>
        <begin position="1"/>
        <end position="69"/>
    </location>
</feature>
<feature type="domain" description="M23ase beta-sheet core" evidence="2">
    <location>
        <begin position="100"/>
        <end position="197"/>
    </location>
</feature>
<dbReference type="PANTHER" id="PTHR21666:SF270">
    <property type="entry name" value="MUREIN HYDROLASE ACTIVATOR ENVC"/>
    <property type="match status" value="1"/>
</dbReference>
<dbReference type="InterPro" id="IPR050570">
    <property type="entry name" value="Cell_wall_metabolism_enzyme"/>
</dbReference>
<reference evidence="3 4" key="1">
    <citation type="submission" date="2017-04" db="EMBL/GenBank/DDBJ databases">
        <authorList>
            <person name="Afonso C.L."/>
            <person name="Miller P.J."/>
            <person name="Scott M.A."/>
            <person name="Spackman E."/>
            <person name="Goraichik I."/>
            <person name="Dimitrov K.M."/>
            <person name="Suarez D.L."/>
            <person name="Swayne D.E."/>
        </authorList>
    </citation>
    <scope>NUCLEOTIDE SEQUENCE [LARGE SCALE GENOMIC DNA]</scope>
    <source>
        <strain evidence="3 4">DSM 11270</strain>
    </source>
</reference>
<dbReference type="SUPFAM" id="SSF51261">
    <property type="entry name" value="Duplicated hybrid motif"/>
    <property type="match status" value="1"/>
</dbReference>
<accession>A0A1W1V4Z1</accession>
<evidence type="ECO:0000256" key="1">
    <source>
        <dbReference type="SAM" id="MobiDB-lite"/>
    </source>
</evidence>
<dbReference type="Gene3D" id="2.70.70.10">
    <property type="entry name" value="Glucose Permease (Domain IIA)"/>
    <property type="match status" value="1"/>
</dbReference>
<dbReference type="CDD" id="cd12797">
    <property type="entry name" value="M23_peptidase"/>
    <property type="match status" value="1"/>
</dbReference>
<protein>
    <submittedName>
        <fullName evidence="3">Peptidase family M23</fullName>
    </submittedName>
</protein>
<proteinExistence type="predicted"/>
<dbReference type="RefSeq" id="WP_084052845.1">
    <property type="nucleotide sequence ID" value="NZ_FWWT01000015.1"/>
</dbReference>